<proteinExistence type="predicted"/>
<dbReference type="Pfam" id="PF13305">
    <property type="entry name" value="TetR_C_33"/>
    <property type="match status" value="1"/>
</dbReference>
<dbReference type="InterPro" id="IPR036271">
    <property type="entry name" value="Tet_transcr_reg_TetR-rel_C_sf"/>
</dbReference>
<evidence type="ECO:0000313" key="4">
    <source>
        <dbReference type="EMBL" id="QED46175.1"/>
    </source>
</evidence>
<dbReference type="OrthoDB" id="71867at2"/>
<evidence type="ECO:0000256" key="1">
    <source>
        <dbReference type="ARBA" id="ARBA00023015"/>
    </source>
</evidence>
<evidence type="ECO:0000256" key="2">
    <source>
        <dbReference type="ARBA" id="ARBA00023163"/>
    </source>
</evidence>
<keyword evidence="2" id="KW-0804">Transcription</keyword>
<organism evidence="4 5">
    <name type="scientific">Cytobacillus dafuensis</name>
    <name type="common">Bacillus dafuensis</name>
    <dbReference type="NCBI Taxonomy" id="1742359"/>
    <lineage>
        <taxon>Bacteria</taxon>
        <taxon>Bacillati</taxon>
        <taxon>Bacillota</taxon>
        <taxon>Bacilli</taxon>
        <taxon>Bacillales</taxon>
        <taxon>Bacillaceae</taxon>
        <taxon>Cytobacillus</taxon>
    </lineage>
</organism>
<dbReference type="EMBL" id="CP042593">
    <property type="protein sequence ID" value="QED46175.1"/>
    <property type="molecule type" value="Genomic_DNA"/>
</dbReference>
<dbReference type="SUPFAM" id="SSF46689">
    <property type="entry name" value="Homeodomain-like"/>
    <property type="match status" value="1"/>
</dbReference>
<dbReference type="AlphaFoldDB" id="A0A5B8YZS0"/>
<sequence>MSRRMKIDLSTILLKATELIDNHGLEQLTIGMLAEELQVRPPSLYNHVNGLNELKQKLAIHGTEKLYEAMLQAAVGRSGDDAIRALGEAYIQFVRSHPGLYHATTRFPNAEDGDLQQAQQSIVQLAIQVLQVYELEEEQAIHMVRGFRSILHGFASIEQMGGFGLPIDTDKSLTILIDTFIKGLHSICDRGNGECFYPALN</sequence>
<accession>A0A5B8YZS0</accession>
<dbReference type="RefSeq" id="WP_057776232.1">
    <property type="nucleotide sequence ID" value="NZ_CP042593.1"/>
</dbReference>
<keyword evidence="1" id="KW-0805">Transcription regulation</keyword>
<dbReference type="Gene3D" id="1.10.357.10">
    <property type="entry name" value="Tetracycline Repressor, domain 2"/>
    <property type="match status" value="1"/>
</dbReference>
<dbReference type="Proteomes" id="UP000321555">
    <property type="component" value="Chromosome"/>
</dbReference>
<evidence type="ECO:0000313" key="5">
    <source>
        <dbReference type="Proteomes" id="UP000321555"/>
    </source>
</evidence>
<name>A0A5B8YZS0_CYTDA</name>
<keyword evidence="5" id="KW-1185">Reference proteome</keyword>
<feature type="domain" description="HTH-type transcriptional regulator MT1864/Rv1816-like C-terminal" evidence="3">
    <location>
        <begin position="83"/>
        <end position="180"/>
    </location>
</feature>
<dbReference type="STRING" id="1742359.GCA_001439625_01195"/>
<gene>
    <name evidence="4" type="ORF">FSZ17_02025</name>
</gene>
<reference evidence="5" key="1">
    <citation type="submission" date="2019-08" db="EMBL/GenBank/DDBJ databases">
        <authorList>
            <person name="Zheng X."/>
        </authorList>
    </citation>
    <scope>NUCLEOTIDE SEQUENCE [LARGE SCALE GENOMIC DNA]</scope>
    <source>
        <strain evidence="5">FJAT-25496</strain>
    </source>
</reference>
<dbReference type="KEGG" id="bda:FSZ17_02025"/>
<dbReference type="Gene3D" id="1.10.10.60">
    <property type="entry name" value="Homeodomain-like"/>
    <property type="match status" value="1"/>
</dbReference>
<dbReference type="InterPro" id="IPR009057">
    <property type="entry name" value="Homeodomain-like_sf"/>
</dbReference>
<dbReference type="InterPro" id="IPR025996">
    <property type="entry name" value="MT1864/Rv1816-like_C"/>
</dbReference>
<evidence type="ECO:0000259" key="3">
    <source>
        <dbReference type="Pfam" id="PF13305"/>
    </source>
</evidence>
<dbReference type="SUPFAM" id="SSF48498">
    <property type="entry name" value="Tetracyclin repressor-like, C-terminal domain"/>
    <property type="match status" value="1"/>
</dbReference>
<protein>
    <submittedName>
        <fullName evidence="4">TetR/AcrR family transcriptional regulator</fullName>
    </submittedName>
</protein>